<organism evidence="1 2">
    <name type="scientific">Mythimna separata</name>
    <name type="common">Oriental armyworm</name>
    <name type="synonym">Pseudaletia separata</name>
    <dbReference type="NCBI Taxonomy" id="271217"/>
    <lineage>
        <taxon>Eukaryota</taxon>
        <taxon>Metazoa</taxon>
        <taxon>Ecdysozoa</taxon>
        <taxon>Arthropoda</taxon>
        <taxon>Hexapoda</taxon>
        <taxon>Insecta</taxon>
        <taxon>Pterygota</taxon>
        <taxon>Neoptera</taxon>
        <taxon>Endopterygota</taxon>
        <taxon>Lepidoptera</taxon>
        <taxon>Glossata</taxon>
        <taxon>Ditrysia</taxon>
        <taxon>Noctuoidea</taxon>
        <taxon>Noctuidae</taxon>
        <taxon>Noctuinae</taxon>
        <taxon>Hadenini</taxon>
        <taxon>Mythimna</taxon>
    </lineage>
</organism>
<protein>
    <submittedName>
        <fullName evidence="1">Uncharacterized protein</fullName>
    </submittedName>
</protein>
<proteinExistence type="predicted"/>
<name>A0AAD8E0I0_MYTSE</name>
<dbReference type="Proteomes" id="UP001231518">
    <property type="component" value="Chromosome 1"/>
</dbReference>
<evidence type="ECO:0000313" key="1">
    <source>
        <dbReference type="EMBL" id="KAJ8737126.1"/>
    </source>
</evidence>
<reference evidence="1" key="1">
    <citation type="submission" date="2023-03" db="EMBL/GenBank/DDBJ databases">
        <title>Chromosome-level genomes of two armyworms, Mythimna separata and Mythimna loreyi, provide insights into the biosynthesis and reception of sex pheromones.</title>
        <authorList>
            <person name="Zhao H."/>
        </authorList>
    </citation>
    <scope>NUCLEOTIDE SEQUENCE</scope>
    <source>
        <strain evidence="1">BeijingLab</strain>
        <tissue evidence="1">Pupa</tissue>
    </source>
</reference>
<keyword evidence="2" id="KW-1185">Reference proteome</keyword>
<accession>A0AAD8E0I0</accession>
<comment type="caution">
    <text evidence="1">The sequence shown here is derived from an EMBL/GenBank/DDBJ whole genome shotgun (WGS) entry which is preliminary data.</text>
</comment>
<sequence>MTAVVKIPSHNNKERPLPKIKWNMLEKNDCAIKFRERVVDRMIEMGDMNDRSINERWNEIAGCIRQAAKDILGETSGKGTIDRDTWWWSTEVQNVLKEKKRAFKEWQCLEPGNSNLKAVKKAEYDLLKKKAKKAVAIAKSKAQDKLYHTVDSPADQKELYRLTRMRERKTRDVCHVRCIKDIKSVGLKLSRTKTEYLFCDFGGLQSCLPLALTGTPIPICSVFRYLLVSCPRPRRIASDQLRMDEMATGHWNNL</sequence>
<dbReference type="EMBL" id="JARGEI010000001">
    <property type="protein sequence ID" value="KAJ8737126.1"/>
    <property type="molecule type" value="Genomic_DNA"/>
</dbReference>
<evidence type="ECO:0000313" key="2">
    <source>
        <dbReference type="Proteomes" id="UP001231518"/>
    </source>
</evidence>
<gene>
    <name evidence="1" type="ORF">PYW07_000397</name>
</gene>
<dbReference type="AlphaFoldDB" id="A0AAD8E0I0"/>